<dbReference type="EC" id="3.4.21.89" evidence="4 6"/>
<dbReference type="PROSITE" id="PS00761">
    <property type="entry name" value="SPASE_I_3"/>
    <property type="match status" value="1"/>
</dbReference>
<evidence type="ECO:0000259" key="8">
    <source>
        <dbReference type="Pfam" id="PF10502"/>
    </source>
</evidence>
<dbReference type="CDD" id="cd06530">
    <property type="entry name" value="S26_SPase_I"/>
    <property type="match status" value="1"/>
</dbReference>
<dbReference type="PANTHER" id="PTHR43390">
    <property type="entry name" value="SIGNAL PEPTIDASE I"/>
    <property type="match status" value="1"/>
</dbReference>
<dbReference type="SUPFAM" id="SSF51306">
    <property type="entry name" value="LexA/Signal peptidase"/>
    <property type="match status" value="1"/>
</dbReference>
<proteinExistence type="inferred from homology"/>
<comment type="catalytic activity">
    <reaction evidence="1 6">
        <text>Cleavage of hydrophobic, N-terminal signal or leader sequences from secreted and periplasmic proteins.</text>
        <dbReference type="EC" id="3.4.21.89"/>
    </reaction>
</comment>
<evidence type="ECO:0000256" key="5">
    <source>
        <dbReference type="ARBA" id="ARBA00022801"/>
    </source>
</evidence>
<evidence type="ECO:0000256" key="6">
    <source>
        <dbReference type="RuleBase" id="RU362042"/>
    </source>
</evidence>
<dbReference type="InterPro" id="IPR019758">
    <property type="entry name" value="Pept_S26A_signal_pept_1_CS"/>
</dbReference>
<gene>
    <name evidence="9" type="ORF">BCL65_107160</name>
</gene>
<dbReference type="Gene3D" id="2.10.109.10">
    <property type="entry name" value="Umud Fragment, subunit A"/>
    <property type="match status" value="1"/>
</dbReference>
<organism evidence="9 10">
    <name type="scientific">Isoptericola halotolerans</name>
    <dbReference type="NCBI Taxonomy" id="300560"/>
    <lineage>
        <taxon>Bacteria</taxon>
        <taxon>Bacillati</taxon>
        <taxon>Actinomycetota</taxon>
        <taxon>Actinomycetes</taxon>
        <taxon>Micrococcales</taxon>
        <taxon>Promicromonosporaceae</taxon>
        <taxon>Isoptericola</taxon>
    </lineage>
</organism>
<dbReference type="Proteomes" id="UP000239895">
    <property type="component" value="Unassembled WGS sequence"/>
</dbReference>
<dbReference type="EMBL" id="PVTX01000007">
    <property type="protein sequence ID" value="PRZ05672.1"/>
    <property type="molecule type" value="Genomic_DNA"/>
</dbReference>
<evidence type="ECO:0000256" key="4">
    <source>
        <dbReference type="ARBA" id="ARBA00013208"/>
    </source>
</evidence>
<dbReference type="PANTHER" id="PTHR43390:SF1">
    <property type="entry name" value="CHLOROPLAST PROCESSING PEPTIDASE"/>
    <property type="match status" value="1"/>
</dbReference>
<feature type="region of interest" description="Disordered" evidence="7">
    <location>
        <begin position="1"/>
        <end position="60"/>
    </location>
</feature>
<dbReference type="Pfam" id="PF10502">
    <property type="entry name" value="Peptidase_S26"/>
    <property type="match status" value="1"/>
</dbReference>
<sequence length="282" mass="29842">MGSCFWQGVDVADSDPVTSAERRPEPEGTPDPDAVDGSPADATRSGTVPAHAAARPARSGGGLSLLRETAIIVISALVLSWLIKTFLVQAFYIPSSSMEDTLQVGDRVMVSRLVPDALDVHRGDIVVFKDPGGWLPPYEAPDRGPVGNAVRDAATFVGLLPQDTGEHLIKRVVGTPGDTVVCCDAEGRVSVNGVAIDETEYIAPGVDPSETEFETVVPDDMLFVMGDNRPNSQDSRYNTGKPGGGFVPMDNVVGSAFVIVWPFGDARVLRNPGDVFDGVPEP</sequence>
<accession>A0ABX5ECV5</accession>
<feature type="domain" description="Peptidase S26" evidence="8">
    <location>
        <begin position="67"/>
        <end position="261"/>
    </location>
</feature>
<evidence type="ECO:0000313" key="10">
    <source>
        <dbReference type="Proteomes" id="UP000239895"/>
    </source>
</evidence>
<evidence type="ECO:0000256" key="3">
    <source>
        <dbReference type="ARBA" id="ARBA00009370"/>
    </source>
</evidence>
<evidence type="ECO:0000256" key="2">
    <source>
        <dbReference type="ARBA" id="ARBA00004401"/>
    </source>
</evidence>
<protein>
    <recommendedName>
        <fullName evidence="4 6">Signal peptidase I</fullName>
        <ecNumber evidence="4 6">3.4.21.89</ecNumber>
    </recommendedName>
</protein>
<evidence type="ECO:0000256" key="7">
    <source>
        <dbReference type="SAM" id="MobiDB-lite"/>
    </source>
</evidence>
<evidence type="ECO:0000256" key="1">
    <source>
        <dbReference type="ARBA" id="ARBA00000677"/>
    </source>
</evidence>
<dbReference type="NCBIfam" id="TIGR02227">
    <property type="entry name" value="sigpep_I_bact"/>
    <property type="match status" value="1"/>
</dbReference>
<comment type="caution">
    <text evidence="9">The sequence shown here is derived from an EMBL/GenBank/DDBJ whole genome shotgun (WGS) entry which is preliminary data.</text>
</comment>
<keyword evidence="5 6" id="KW-0378">Hydrolase</keyword>
<comment type="subcellular location">
    <subcellularLocation>
        <location evidence="2">Cell membrane</location>
        <topology evidence="2">Single-pass type II membrane protein</topology>
    </subcellularLocation>
    <subcellularLocation>
        <location evidence="6">Membrane</location>
        <topology evidence="6">Single-pass type II membrane protein</topology>
    </subcellularLocation>
</comment>
<evidence type="ECO:0000313" key="9">
    <source>
        <dbReference type="EMBL" id="PRZ05672.1"/>
    </source>
</evidence>
<reference evidence="9 10" key="1">
    <citation type="submission" date="2018-03" db="EMBL/GenBank/DDBJ databases">
        <title>Comparative analysis of microorganisms from saline springs in Andes Mountain Range, Colombia.</title>
        <authorList>
            <person name="Rubin E."/>
        </authorList>
    </citation>
    <scope>NUCLEOTIDE SEQUENCE [LARGE SCALE GENOMIC DNA]</scope>
    <source>
        <strain evidence="9 10">CG 23</strain>
    </source>
</reference>
<keyword evidence="6" id="KW-0645">Protease</keyword>
<keyword evidence="10" id="KW-1185">Reference proteome</keyword>
<comment type="similarity">
    <text evidence="3 6">Belongs to the peptidase S26 family.</text>
</comment>
<dbReference type="InterPro" id="IPR036286">
    <property type="entry name" value="LexA/Signal_pep-like_sf"/>
</dbReference>
<dbReference type="InterPro" id="IPR000223">
    <property type="entry name" value="Pept_S26A_signal_pept_1"/>
</dbReference>
<name>A0ABX5ECV5_9MICO</name>
<dbReference type="PRINTS" id="PR00727">
    <property type="entry name" value="LEADERPTASE"/>
</dbReference>
<dbReference type="InterPro" id="IPR019533">
    <property type="entry name" value="Peptidase_S26"/>
</dbReference>